<protein>
    <recommendedName>
        <fullName evidence="5 14">Pyruvate kinase</fullName>
        <ecNumber evidence="5 14">2.7.1.40</ecNumber>
    </recommendedName>
</protein>
<dbReference type="Gene3D" id="3.20.20.60">
    <property type="entry name" value="Phosphoenolpyruvate-binding domains"/>
    <property type="match status" value="1"/>
</dbReference>
<evidence type="ECO:0000256" key="3">
    <source>
        <dbReference type="ARBA" id="ARBA00004997"/>
    </source>
</evidence>
<feature type="domain" description="Pyruvate kinase barrel" evidence="16">
    <location>
        <begin position="82"/>
        <end position="401"/>
    </location>
</feature>
<gene>
    <name evidence="18" type="ORF">LDPHHAMN_00028</name>
</gene>
<dbReference type="NCBIfam" id="NF004978">
    <property type="entry name" value="PRK06354.1"/>
    <property type="match status" value="1"/>
</dbReference>
<dbReference type="PANTHER" id="PTHR11817">
    <property type="entry name" value="PYRUVATE KINASE"/>
    <property type="match status" value="1"/>
</dbReference>
<dbReference type="InterPro" id="IPR015795">
    <property type="entry name" value="Pyrv_Knase_C"/>
</dbReference>
<dbReference type="InterPro" id="IPR015793">
    <property type="entry name" value="Pyrv_Knase_brl"/>
</dbReference>
<dbReference type="InterPro" id="IPR040442">
    <property type="entry name" value="Pyrv_kinase-like_dom_sf"/>
</dbReference>
<dbReference type="FunFam" id="3.20.20.60:FF:000025">
    <property type="entry name" value="Pyruvate kinase"/>
    <property type="match status" value="1"/>
</dbReference>
<dbReference type="GO" id="GO:0000287">
    <property type="term" value="F:magnesium ion binding"/>
    <property type="evidence" value="ECO:0007669"/>
    <property type="project" value="UniProtKB-UniRule"/>
</dbReference>
<evidence type="ECO:0000256" key="10">
    <source>
        <dbReference type="ARBA" id="ARBA00022840"/>
    </source>
</evidence>
<evidence type="ECO:0000256" key="14">
    <source>
        <dbReference type="NCBIfam" id="TIGR01064"/>
    </source>
</evidence>
<dbReference type="GO" id="GO:0004743">
    <property type="term" value="F:pyruvate kinase activity"/>
    <property type="evidence" value="ECO:0007669"/>
    <property type="project" value="UniProtKB-UniRule"/>
</dbReference>
<comment type="similarity">
    <text evidence="4 15">Belongs to the pyruvate kinase family.</text>
</comment>
<dbReference type="Pfam" id="PF00224">
    <property type="entry name" value="PK"/>
    <property type="match status" value="1"/>
</dbReference>
<evidence type="ECO:0000256" key="11">
    <source>
        <dbReference type="ARBA" id="ARBA00022842"/>
    </source>
</evidence>
<evidence type="ECO:0000256" key="9">
    <source>
        <dbReference type="ARBA" id="ARBA00022777"/>
    </source>
</evidence>
<dbReference type="InterPro" id="IPR011037">
    <property type="entry name" value="Pyrv_Knase-like_insert_dom_sf"/>
</dbReference>
<dbReference type="InterPro" id="IPR036918">
    <property type="entry name" value="Pyrv_Knase_C_sf"/>
</dbReference>
<keyword evidence="13 18" id="KW-0670">Pyruvate</keyword>
<organism evidence="18">
    <name type="scientific">Candidatus Methanogaster sp. ANME-2c ERB4</name>
    <dbReference type="NCBI Taxonomy" id="2759911"/>
    <lineage>
        <taxon>Archaea</taxon>
        <taxon>Methanobacteriati</taxon>
        <taxon>Methanobacteriota</taxon>
        <taxon>Stenosarchaea group</taxon>
        <taxon>Methanomicrobia</taxon>
        <taxon>Methanosarcinales</taxon>
        <taxon>ANME-2 cluster</taxon>
        <taxon>Candidatus Methanogasteraceae</taxon>
        <taxon>Candidatus Methanogaster</taxon>
    </lineage>
</organism>
<dbReference type="GO" id="GO:0016301">
    <property type="term" value="F:kinase activity"/>
    <property type="evidence" value="ECO:0007669"/>
    <property type="project" value="UniProtKB-KW"/>
</dbReference>
<dbReference type="Gene3D" id="3.40.1380.20">
    <property type="entry name" value="Pyruvate kinase, C-terminal domain"/>
    <property type="match status" value="1"/>
</dbReference>
<dbReference type="NCBIfam" id="TIGR01064">
    <property type="entry name" value="pyruv_kin"/>
    <property type="match status" value="1"/>
</dbReference>
<keyword evidence="9 15" id="KW-0418">Kinase</keyword>
<evidence type="ECO:0000256" key="4">
    <source>
        <dbReference type="ARBA" id="ARBA00008663"/>
    </source>
</evidence>
<dbReference type="EC" id="2.7.1.40" evidence="5 14"/>
<dbReference type="Pfam" id="PF02887">
    <property type="entry name" value="PK_C"/>
    <property type="match status" value="1"/>
</dbReference>
<dbReference type="UniPathway" id="UPA00109">
    <property type="reaction ID" value="UER00188"/>
</dbReference>
<accession>A0A7G9YBU2</accession>
<dbReference type="AlphaFoldDB" id="A0A7G9YBU2"/>
<evidence type="ECO:0000259" key="17">
    <source>
        <dbReference type="Pfam" id="PF02887"/>
    </source>
</evidence>
<evidence type="ECO:0000259" key="16">
    <source>
        <dbReference type="Pfam" id="PF00224"/>
    </source>
</evidence>
<sequence>MVGFYAHGAASLAPIVTNAANRVNRRKTPGFLDISRIMQNPRSQNPYMPPPRRVNRTWVGGDMQFLTDWNPDLHLHRTMTLRRTKIVCTTGPATESEESLRQLIGRGMDVCRLNMSHGTHEWHARQIRMVRAISQEQNRAVAIMLDIQGPKIRTSRVQGGSVIIRAGDDLTIHSSDIIGDECHIGVRYSLFAKEVSEGQTIMIDDGRIRMVVVETDGECVEAKVVVGGVLTDKRGVSVPDAHFSVPSVTEKDKRDLSFGIEHDVDYIAVSFVRRASDISGVKQMIHDQGADIPVIAKIETKMGLDNFSEILKVADGIMVARGDLGVEIPIEDVPITQKRLIAESNASGKPVITATQMLESMIHDAIPTRAEATDVANAILDGTDAIMLSGETTIGDYPIESLVMMDRIARTTESAGWRVRMEADADATGLSIKRSIGRAVCQLARDLNAAAIITTTYSGSTATVVSMYRPETPIIAITPDEATFRRLALIWGVTTLKIPAVGTTDEAMDASVRSAMDAGFLKAGDRVVLTTGVPIFVAGTTNLITVRVVE</sequence>
<dbReference type="EMBL" id="MT631122">
    <property type="protein sequence ID" value="QNO45476.1"/>
    <property type="molecule type" value="Genomic_DNA"/>
</dbReference>
<comment type="pathway">
    <text evidence="3 15">Carbohydrate degradation; glycolysis; pyruvate from D-glyceraldehyde 3-phosphate: step 5/5.</text>
</comment>
<dbReference type="FunFam" id="2.40.33.10:FF:000001">
    <property type="entry name" value="Pyruvate kinase"/>
    <property type="match status" value="1"/>
</dbReference>
<dbReference type="InterPro" id="IPR015813">
    <property type="entry name" value="Pyrv/PenolPyrv_kinase-like_dom"/>
</dbReference>
<keyword evidence="12 15" id="KW-0324">Glycolysis</keyword>
<dbReference type="PRINTS" id="PR01050">
    <property type="entry name" value="PYRUVTKNASE"/>
</dbReference>
<feature type="domain" description="Pyruvate kinase C-terminal" evidence="17">
    <location>
        <begin position="435"/>
        <end position="546"/>
    </location>
</feature>
<evidence type="ECO:0000256" key="1">
    <source>
        <dbReference type="ARBA" id="ARBA00001946"/>
    </source>
</evidence>
<keyword evidence="7" id="KW-0479">Metal-binding</keyword>
<dbReference type="InterPro" id="IPR001697">
    <property type="entry name" value="Pyr_Knase"/>
</dbReference>
<evidence type="ECO:0000256" key="13">
    <source>
        <dbReference type="ARBA" id="ARBA00023317"/>
    </source>
</evidence>
<keyword evidence="8" id="KW-0547">Nucleotide-binding</keyword>
<dbReference type="SUPFAM" id="SSF51621">
    <property type="entry name" value="Phosphoenolpyruvate/pyruvate domain"/>
    <property type="match status" value="1"/>
</dbReference>
<evidence type="ECO:0000256" key="6">
    <source>
        <dbReference type="ARBA" id="ARBA00022679"/>
    </source>
</evidence>
<dbReference type="NCBIfam" id="NF004491">
    <property type="entry name" value="PRK05826.1"/>
    <property type="match status" value="1"/>
</dbReference>
<proteinExistence type="inferred from homology"/>
<dbReference type="InterPro" id="IPR015806">
    <property type="entry name" value="Pyrv_Knase_insert_dom_sf"/>
</dbReference>
<dbReference type="SUPFAM" id="SSF50800">
    <property type="entry name" value="PK beta-barrel domain-like"/>
    <property type="match status" value="1"/>
</dbReference>
<evidence type="ECO:0000256" key="12">
    <source>
        <dbReference type="ARBA" id="ARBA00023152"/>
    </source>
</evidence>
<dbReference type="GO" id="GO:0005524">
    <property type="term" value="F:ATP binding"/>
    <property type="evidence" value="ECO:0007669"/>
    <property type="project" value="UniProtKB-KW"/>
</dbReference>
<dbReference type="Gene3D" id="2.40.33.10">
    <property type="entry name" value="PK beta-barrel domain-like"/>
    <property type="match status" value="1"/>
</dbReference>
<evidence type="ECO:0000256" key="15">
    <source>
        <dbReference type="RuleBase" id="RU000504"/>
    </source>
</evidence>
<evidence type="ECO:0000256" key="7">
    <source>
        <dbReference type="ARBA" id="ARBA00022723"/>
    </source>
</evidence>
<name>A0A7G9YBU2_9EURY</name>
<evidence type="ECO:0000256" key="8">
    <source>
        <dbReference type="ARBA" id="ARBA00022741"/>
    </source>
</evidence>
<comment type="cofactor">
    <cofactor evidence="1">
        <name>Mg(2+)</name>
        <dbReference type="ChEBI" id="CHEBI:18420"/>
    </cofactor>
</comment>
<comment type="catalytic activity">
    <reaction evidence="15">
        <text>pyruvate + ATP = phosphoenolpyruvate + ADP + H(+)</text>
        <dbReference type="Rhea" id="RHEA:18157"/>
        <dbReference type="ChEBI" id="CHEBI:15361"/>
        <dbReference type="ChEBI" id="CHEBI:15378"/>
        <dbReference type="ChEBI" id="CHEBI:30616"/>
        <dbReference type="ChEBI" id="CHEBI:58702"/>
        <dbReference type="ChEBI" id="CHEBI:456216"/>
        <dbReference type="EC" id="2.7.1.40"/>
    </reaction>
</comment>
<evidence type="ECO:0000256" key="5">
    <source>
        <dbReference type="ARBA" id="ARBA00012142"/>
    </source>
</evidence>
<dbReference type="GO" id="GO:0030955">
    <property type="term" value="F:potassium ion binding"/>
    <property type="evidence" value="ECO:0007669"/>
    <property type="project" value="UniProtKB-UniRule"/>
</dbReference>
<keyword evidence="10" id="KW-0067">ATP-binding</keyword>
<keyword evidence="11 15" id="KW-0460">Magnesium</keyword>
<evidence type="ECO:0000313" key="18">
    <source>
        <dbReference type="EMBL" id="QNO45476.1"/>
    </source>
</evidence>
<dbReference type="SUPFAM" id="SSF52935">
    <property type="entry name" value="PK C-terminal domain-like"/>
    <property type="match status" value="1"/>
</dbReference>
<keyword evidence="6 15" id="KW-0808">Transferase</keyword>
<evidence type="ECO:0000256" key="2">
    <source>
        <dbReference type="ARBA" id="ARBA00001958"/>
    </source>
</evidence>
<reference evidence="18" key="1">
    <citation type="submission" date="2020-06" db="EMBL/GenBank/DDBJ databases">
        <title>Unique genomic features of the anaerobic methanotrophic archaea.</title>
        <authorList>
            <person name="Chadwick G.L."/>
            <person name="Skennerton C.T."/>
            <person name="Laso-Perez R."/>
            <person name="Leu A.O."/>
            <person name="Speth D.R."/>
            <person name="Yu H."/>
            <person name="Morgan-Lang C."/>
            <person name="Hatzenpichler R."/>
            <person name="Goudeau D."/>
            <person name="Malmstrom R."/>
            <person name="Brazelton W.J."/>
            <person name="Woyke T."/>
            <person name="Hallam S.J."/>
            <person name="Tyson G.W."/>
            <person name="Wegener G."/>
            <person name="Boetius A."/>
            <person name="Orphan V."/>
        </authorList>
    </citation>
    <scope>NUCLEOTIDE SEQUENCE</scope>
</reference>
<comment type="cofactor">
    <cofactor evidence="2">
        <name>K(+)</name>
        <dbReference type="ChEBI" id="CHEBI:29103"/>
    </cofactor>
</comment>